<dbReference type="Proteomes" id="UP001526430">
    <property type="component" value="Unassembled WGS sequence"/>
</dbReference>
<gene>
    <name evidence="1" type="ORF">OF850_22485</name>
</gene>
<evidence type="ECO:0000313" key="1">
    <source>
        <dbReference type="EMBL" id="MCW8088353.1"/>
    </source>
</evidence>
<name>A0ABT3P1Q9_9PROT</name>
<protein>
    <submittedName>
        <fullName evidence="1">DUF1028 domain-containing protein</fullName>
    </submittedName>
</protein>
<proteinExistence type="predicted"/>
<dbReference type="SUPFAM" id="SSF56235">
    <property type="entry name" value="N-terminal nucleophile aminohydrolases (Ntn hydrolases)"/>
    <property type="match status" value="1"/>
</dbReference>
<accession>A0ABT3P1Q9</accession>
<reference evidence="1 2" key="1">
    <citation type="submission" date="2022-10" db="EMBL/GenBank/DDBJ databases">
        <title>Roseococcus glaciei nov., sp. nov., isolated from glacier.</title>
        <authorList>
            <person name="Liu Q."/>
            <person name="Xin Y.-H."/>
        </authorList>
    </citation>
    <scope>NUCLEOTIDE SEQUENCE [LARGE SCALE GENOMIC DNA]</scope>
    <source>
        <strain evidence="1 2">MDT2-1-1</strain>
    </source>
</reference>
<dbReference type="PANTHER" id="PTHR39328:SF1">
    <property type="entry name" value="BLL2871 PROTEIN"/>
    <property type="match status" value="1"/>
</dbReference>
<dbReference type="InterPro" id="IPR029055">
    <property type="entry name" value="Ntn_hydrolases_N"/>
</dbReference>
<dbReference type="EMBL" id="JAPFQI010000034">
    <property type="protein sequence ID" value="MCW8088353.1"/>
    <property type="molecule type" value="Genomic_DNA"/>
</dbReference>
<dbReference type="Gene3D" id="3.60.20.10">
    <property type="entry name" value="Glutamine Phosphoribosylpyrophosphate, subunit 1, domain 1"/>
    <property type="match status" value="1"/>
</dbReference>
<sequence>MTFSLLIRCPRTGAFGAAVTTSSPAVGARVPWTAAGQGAVLTQARTDMRLGPRGLALLASGCTAEEAVAALVATSPHRQWRQVAVLDAAGRTAHWTGPSIRGVLASAEGPGCVAIGNILSNDRVPRAMLDAALAAAEEPLAERLLRALEAGEAAGGEGVPLVSAALRVQGPHVFPDVDLRVDFSPRPLAALRETWEAYAPMAELYLARALEAASG</sequence>
<keyword evidence="2" id="KW-1185">Reference proteome</keyword>
<comment type="caution">
    <text evidence="1">The sequence shown here is derived from an EMBL/GenBank/DDBJ whole genome shotgun (WGS) entry which is preliminary data.</text>
</comment>
<evidence type="ECO:0000313" key="2">
    <source>
        <dbReference type="Proteomes" id="UP001526430"/>
    </source>
</evidence>
<dbReference type="InterPro" id="IPR010430">
    <property type="entry name" value="DUF1028"/>
</dbReference>
<organism evidence="1 2">
    <name type="scientific">Sabulicella glaciei</name>
    <dbReference type="NCBI Taxonomy" id="2984948"/>
    <lineage>
        <taxon>Bacteria</taxon>
        <taxon>Pseudomonadati</taxon>
        <taxon>Pseudomonadota</taxon>
        <taxon>Alphaproteobacteria</taxon>
        <taxon>Acetobacterales</taxon>
        <taxon>Acetobacteraceae</taxon>
        <taxon>Sabulicella</taxon>
    </lineage>
</organism>
<dbReference type="RefSeq" id="WP_301592557.1">
    <property type="nucleotide sequence ID" value="NZ_JAPFQI010000034.1"/>
</dbReference>
<dbReference type="PANTHER" id="PTHR39328">
    <property type="entry name" value="BLL2871 PROTEIN"/>
    <property type="match status" value="1"/>
</dbReference>
<dbReference type="Pfam" id="PF06267">
    <property type="entry name" value="DUF1028"/>
    <property type="match status" value="1"/>
</dbReference>